<evidence type="ECO:0000256" key="1">
    <source>
        <dbReference type="ARBA" id="ARBA00022649"/>
    </source>
</evidence>
<protein>
    <submittedName>
        <fullName evidence="2">Type II toxin-antitoxin system RelE/ParE family toxin</fullName>
    </submittedName>
</protein>
<name>A0A845QGC9_9FIRM</name>
<gene>
    <name evidence="2" type="ORF">D0435_05170</name>
</gene>
<organism evidence="2 3">
    <name type="scientific">Anaerotruncus colihominis</name>
    <dbReference type="NCBI Taxonomy" id="169435"/>
    <lineage>
        <taxon>Bacteria</taxon>
        <taxon>Bacillati</taxon>
        <taxon>Bacillota</taxon>
        <taxon>Clostridia</taxon>
        <taxon>Eubacteriales</taxon>
        <taxon>Oscillospiraceae</taxon>
        <taxon>Anaerotruncus</taxon>
    </lineage>
</organism>
<accession>A0A845QGC9</accession>
<dbReference type="Gene3D" id="3.30.2310.20">
    <property type="entry name" value="RelE-like"/>
    <property type="match status" value="1"/>
</dbReference>
<evidence type="ECO:0000313" key="3">
    <source>
        <dbReference type="Proteomes" id="UP000446866"/>
    </source>
</evidence>
<keyword evidence="1" id="KW-1277">Toxin-antitoxin system</keyword>
<dbReference type="InterPro" id="IPR007712">
    <property type="entry name" value="RelE/ParE_toxin"/>
</dbReference>
<dbReference type="Pfam" id="PF05016">
    <property type="entry name" value="ParE_toxin"/>
    <property type="match status" value="1"/>
</dbReference>
<reference evidence="2 3" key="1">
    <citation type="submission" date="2018-08" db="EMBL/GenBank/DDBJ databases">
        <title>Murine metabolic-syndrome-specific gut microbial biobank.</title>
        <authorList>
            <person name="Liu C."/>
        </authorList>
    </citation>
    <scope>NUCLEOTIDE SEQUENCE [LARGE SCALE GENOMIC DNA]</scope>
    <source>
        <strain evidence="2 3">28</strain>
    </source>
</reference>
<dbReference type="SUPFAM" id="SSF143011">
    <property type="entry name" value="RelE-like"/>
    <property type="match status" value="1"/>
</dbReference>
<dbReference type="Proteomes" id="UP000446866">
    <property type="component" value="Unassembled WGS sequence"/>
</dbReference>
<dbReference type="EMBL" id="QXWK01000009">
    <property type="protein sequence ID" value="NBH61040.1"/>
    <property type="molecule type" value="Genomic_DNA"/>
</dbReference>
<dbReference type="RefSeq" id="WP_160201325.1">
    <property type="nucleotide sequence ID" value="NZ_QXWK01000009.1"/>
</dbReference>
<proteinExistence type="predicted"/>
<keyword evidence="3" id="KW-1185">Reference proteome</keyword>
<dbReference type="AlphaFoldDB" id="A0A845QGC9"/>
<dbReference type="InterPro" id="IPR035093">
    <property type="entry name" value="RelE/ParE_toxin_dom_sf"/>
</dbReference>
<dbReference type="NCBIfam" id="TIGR02385">
    <property type="entry name" value="RelE_StbE"/>
    <property type="match status" value="1"/>
</dbReference>
<comment type="caution">
    <text evidence="2">The sequence shown here is derived from an EMBL/GenBank/DDBJ whole genome shotgun (WGS) entry which is preliminary data.</text>
</comment>
<sequence length="110" mass="13001">MSEQYKVLYSPQAADDLKDIYSYIAFELLVPDTAKNQVNRIRKQIRSLDFMPARFPIVDWEPWKSMKMHKIPIDNFIVFYLIDSDHLCVTIIRIVYGGRDIEFIAQSDKI</sequence>
<evidence type="ECO:0000313" key="2">
    <source>
        <dbReference type="EMBL" id="NBH61040.1"/>
    </source>
</evidence>